<reference evidence="10 12" key="1">
    <citation type="journal article" date="2012" name="Nature">
        <title>Algal genomes reveal evolutionary mosaicism and the fate of nucleomorphs.</title>
        <authorList>
            <consortium name="DOE Joint Genome Institute"/>
            <person name="Curtis B.A."/>
            <person name="Tanifuji G."/>
            <person name="Burki F."/>
            <person name="Gruber A."/>
            <person name="Irimia M."/>
            <person name="Maruyama S."/>
            <person name="Arias M.C."/>
            <person name="Ball S.G."/>
            <person name="Gile G.H."/>
            <person name="Hirakawa Y."/>
            <person name="Hopkins J.F."/>
            <person name="Kuo A."/>
            <person name="Rensing S.A."/>
            <person name="Schmutz J."/>
            <person name="Symeonidi A."/>
            <person name="Elias M."/>
            <person name="Eveleigh R.J."/>
            <person name="Herman E.K."/>
            <person name="Klute M.J."/>
            <person name="Nakayama T."/>
            <person name="Obornik M."/>
            <person name="Reyes-Prieto A."/>
            <person name="Armbrust E.V."/>
            <person name="Aves S.J."/>
            <person name="Beiko R.G."/>
            <person name="Coutinho P."/>
            <person name="Dacks J.B."/>
            <person name="Durnford D.G."/>
            <person name="Fast N.M."/>
            <person name="Green B.R."/>
            <person name="Grisdale C.J."/>
            <person name="Hempel F."/>
            <person name="Henrissat B."/>
            <person name="Hoppner M.P."/>
            <person name="Ishida K."/>
            <person name="Kim E."/>
            <person name="Koreny L."/>
            <person name="Kroth P.G."/>
            <person name="Liu Y."/>
            <person name="Malik S.B."/>
            <person name="Maier U.G."/>
            <person name="McRose D."/>
            <person name="Mock T."/>
            <person name="Neilson J.A."/>
            <person name="Onodera N.T."/>
            <person name="Poole A.M."/>
            <person name="Pritham E.J."/>
            <person name="Richards T.A."/>
            <person name="Rocap G."/>
            <person name="Roy S.W."/>
            <person name="Sarai C."/>
            <person name="Schaack S."/>
            <person name="Shirato S."/>
            <person name="Slamovits C.H."/>
            <person name="Spencer D.F."/>
            <person name="Suzuki S."/>
            <person name="Worden A.Z."/>
            <person name="Zauner S."/>
            <person name="Barry K."/>
            <person name="Bell C."/>
            <person name="Bharti A.K."/>
            <person name="Crow J.A."/>
            <person name="Grimwood J."/>
            <person name="Kramer R."/>
            <person name="Lindquist E."/>
            <person name="Lucas S."/>
            <person name="Salamov A."/>
            <person name="McFadden G.I."/>
            <person name="Lane C.E."/>
            <person name="Keeling P.J."/>
            <person name="Gray M.W."/>
            <person name="Grigoriev I.V."/>
            <person name="Archibald J.M."/>
        </authorList>
    </citation>
    <scope>NUCLEOTIDE SEQUENCE</scope>
    <source>
        <strain evidence="10 12">CCMP2712</strain>
    </source>
</reference>
<dbReference type="GO" id="GO:0006412">
    <property type="term" value="P:translation"/>
    <property type="evidence" value="ECO:0007669"/>
    <property type="project" value="InterPro"/>
</dbReference>
<proteinExistence type="inferred from homology"/>
<feature type="domain" description="S5 DRBM" evidence="9">
    <location>
        <begin position="92"/>
        <end position="155"/>
    </location>
</feature>
<dbReference type="GO" id="GO:0022627">
    <property type="term" value="C:cytosolic small ribosomal subunit"/>
    <property type="evidence" value="ECO:0007669"/>
    <property type="project" value="TreeGrafter"/>
</dbReference>
<dbReference type="RefSeq" id="XP_005838889.1">
    <property type="nucleotide sequence ID" value="XM_005838832.1"/>
</dbReference>
<dbReference type="InterPro" id="IPR020568">
    <property type="entry name" value="Ribosomal_Su5_D2-typ_SF"/>
</dbReference>
<dbReference type="SUPFAM" id="SSF54768">
    <property type="entry name" value="dsRNA-binding domain-like"/>
    <property type="match status" value="1"/>
</dbReference>
<comment type="similarity">
    <text evidence="1 7">Belongs to the universal ribosomal protein uS5 family.</text>
</comment>
<dbReference type="OMA" id="PYEEWSD"/>
<dbReference type="AlphaFoldDB" id="L1JUC7"/>
<dbReference type="Proteomes" id="UP000011087">
    <property type="component" value="Unassembled WGS sequence"/>
</dbReference>
<evidence type="ECO:0000259" key="9">
    <source>
        <dbReference type="PROSITE" id="PS50881"/>
    </source>
</evidence>
<reference evidence="11" key="3">
    <citation type="submission" date="2015-06" db="UniProtKB">
        <authorList>
            <consortium name="EnsemblProtists"/>
        </authorList>
    </citation>
    <scope>IDENTIFICATION</scope>
</reference>
<dbReference type="GO" id="GO:0003723">
    <property type="term" value="F:RNA binding"/>
    <property type="evidence" value="ECO:0007669"/>
    <property type="project" value="InterPro"/>
</dbReference>
<name>L1JUC7_GUITC</name>
<dbReference type="InterPro" id="IPR018192">
    <property type="entry name" value="Ribosomal_uS5_N_CS"/>
</dbReference>
<dbReference type="GO" id="GO:0003735">
    <property type="term" value="F:structural constituent of ribosome"/>
    <property type="evidence" value="ECO:0007669"/>
    <property type="project" value="UniProtKB-UniRule"/>
</dbReference>
<dbReference type="HOGENOM" id="CLU_065898_0_2_1"/>
<dbReference type="eggNOG" id="KOG0877">
    <property type="taxonomic scope" value="Eukaryota"/>
</dbReference>
<reference evidence="12" key="2">
    <citation type="submission" date="2012-11" db="EMBL/GenBank/DDBJ databases">
        <authorList>
            <person name="Kuo A."/>
            <person name="Curtis B.A."/>
            <person name="Tanifuji G."/>
            <person name="Burki F."/>
            <person name="Gruber A."/>
            <person name="Irimia M."/>
            <person name="Maruyama S."/>
            <person name="Arias M.C."/>
            <person name="Ball S.G."/>
            <person name="Gile G.H."/>
            <person name="Hirakawa Y."/>
            <person name="Hopkins J.F."/>
            <person name="Rensing S.A."/>
            <person name="Schmutz J."/>
            <person name="Symeonidi A."/>
            <person name="Elias M."/>
            <person name="Eveleigh R.J."/>
            <person name="Herman E.K."/>
            <person name="Klute M.J."/>
            <person name="Nakayama T."/>
            <person name="Obornik M."/>
            <person name="Reyes-Prieto A."/>
            <person name="Armbrust E.V."/>
            <person name="Aves S.J."/>
            <person name="Beiko R.G."/>
            <person name="Coutinho P."/>
            <person name="Dacks J.B."/>
            <person name="Durnford D.G."/>
            <person name="Fast N.M."/>
            <person name="Green B.R."/>
            <person name="Grisdale C."/>
            <person name="Hempe F."/>
            <person name="Henrissat B."/>
            <person name="Hoppner M.P."/>
            <person name="Ishida K.-I."/>
            <person name="Kim E."/>
            <person name="Koreny L."/>
            <person name="Kroth P.G."/>
            <person name="Liu Y."/>
            <person name="Malik S.-B."/>
            <person name="Maier U.G."/>
            <person name="McRose D."/>
            <person name="Mock T."/>
            <person name="Neilson J.A."/>
            <person name="Onodera N.T."/>
            <person name="Poole A.M."/>
            <person name="Pritham E.J."/>
            <person name="Richards T.A."/>
            <person name="Rocap G."/>
            <person name="Roy S.W."/>
            <person name="Sarai C."/>
            <person name="Schaack S."/>
            <person name="Shirato S."/>
            <person name="Slamovits C.H."/>
            <person name="Spencer D.F."/>
            <person name="Suzuki S."/>
            <person name="Worden A.Z."/>
            <person name="Zauner S."/>
            <person name="Barry K."/>
            <person name="Bell C."/>
            <person name="Bharti A.K."/>
            <person name="Crow J.A."/>
            <person name="Grimwood J."/>
            <person name="Kramer R."/>
            <person name="Lindquist E."/>
            <person name="Lucas S."/>
            <person name="Salamov A."/>
            <person name="McFadden G.I."/>
            <person name="Lane C.E."/>
            <person name="Keeling P.J."/>
            <person name="Gray M.W."/>
            <person name="Grigoriev I.V."/>
            <person name="Archibald J.M."/>
        </authorList>
    </citation>
    <scope>NUCLEOTIDE SEQUENCE</scope>
    <source>
        <strain evidence="12">CCMP2712</strain>
    </source>
</reference>
<dbReference type="PANTHER" id="PTHR13718">
    <property type="entry name" value="RIBOSOMAL S SUBUNIT"/>
    <property type="match status" value="1"/>
</dbReference>
<dbReference type="FunFam" id="3.30.160.20:FF:000002">
    <property type="entry name" value="40S ribosomal protein S2"/>
    <property type="match status" value="1"/>
</dbReference>
<protein>
    <recommendedName>
        <fullName evidence="4">Small ribosomal subunit protein uS5</fullName>
    </recommendedName>
    <alternativeName>
        <fullName evidence="5">40S ribosomal protein S2</fullName>
    </alternativeName>
</protein>
<sequence length="279" mass="30144">MGDRGGFRGGFGDRGGRGRGRGRGGDRGGRGRGRGRGRSDGEKEDWVPVTKLGRLVKAGKIKSLEHIYLFSMPIKEYEIVDFFLGPPGANKLKDEVMKVQPVQKQTRAGQRTRFKAFVLVGDFDGHVGLGVKVGKEVANAIRGAILAAKLAVVPVRRGYWGKKIGLPHTVPNKIHGKCGSVHIRLVPAPRGTGIVAAPTSKKILQYAGIQDCFTSSSGSSATLGNFAKATFNALAVLYGYLTPELWRETKFTKQPFQEFTDDLSASKVIKSRGAADKYS</sequence>
<evidence type="ECO:0000256" key="5">
    <source>
        <dbReference type="ARBA" id="ARBA00035407"/>
    </source>
</evidence>
<evidence type="ECO:0000256" key="2">
    <source>
        <dbReference type="ARBA" id="ARBA00022980"/>
    </source>
</evidence>
<accession>L1JUC7</accession>
<evidence type="ECO:0000313" key="11">
    <source>
        <dbReference type="EnsemblProtists" id="EKX51909"/>
    </source>
</evidence>
<keyword evidence="2 6" id="KW-0689">Ribosomal protein</keyword>
<dbReference type="Gene3D" id="3.30.160.20">
    <property type="match status" value="1"/>
</dbReference>
<evidence type="ECO:0000313" key="12">
    <source>
        <dbReference type="Proteomes" id="UP000011087"/>
    </source>
</evidence>
<dbReference type="GeneID" id="17308480"/>
<evidence type="ECO:0000313" key="10">
    <source>
        <dbReference type="EMBL" id="EKX51909.1"/>
    </source>
</evidence>
<dbReference type="STRING" id="905079.L1JUC7"/>
<dbReference type="FunFam" id="3.30.230.10:FF:000004">
    <property type="entry name" value="40S ribosomal protein S2"/>
    <property type="match status" value="1"/>
</dbReference>
<evidence type="ECO:0000256" key="3">
    <source>
        <dbReference type="ARBA" id="ARBA00023274"/>
    </source>
</evidence>
<dbReference type="Pfam" id="PF03719">
    <property type="entry name" value="Ribosomal_S5_C"/>
    <property type="match status" value="1"/>
</dbReference>
<dbReference type="OrthoDB" id="10253125at2759"/>
<dbReference type="Gene3D" id="3.30.230.10">
    <property type="match status" value="1"/>
</dbReference>
<dbReference type="InterPro" id="IPR014721">
    <property type="entry name" value="Ribsml_uS5_D2-typ_fold_subgr"/>
</dbReference>
<evidence type="ECO:0000256" key="7">
    <source>
        <dbReference type="RuleBase" id="RU003823"/>
    </source>
</evidence>
<dbReference type="NCBIfam" id="TIGR01020">
    <property type="entry name" value="uS5_euk_arch"/>
    <property type="match status" value="1"/>
</dbReference>
<feature type="region of interest" description="Disordered" evidence="8">
    <location>
        <begin position="1"/>
        <end position="44"/>
    </location>
</feature>
<dbReference type="InterPro" id="IPR005711">
    <property type="entry name" value="Ribosomal_uS5_euk/arc"/>
</dbReference>
<keyword evidence="12" id="KW-1185">Reference proteome</keyword>
<evidence type="ECO:0000256" key="1">
    <source>
        <dbReference type="ARBA" id="ARBA00008945"/>
    </source>
</evidence>
<keyword evidence="3 6" id="KW-0687">Ribonucleoprotein</keyword>
<dbReference type="EMBL" id="JH992974">
    <property type="protein sequence ID" value="EKX51909.1"/>
    <property type="molecule type" value="Genomic_DNA"/>
</dbReference>
<dbReference type="EnsemblProtists" id="EKX51909">
    <property type="protein sequence ID" value="EKX51909"/>
    <property type="gene ID" value="GUITHDRAFT_150849"/>
</dbReference>
<dbReference type="SUPFAM" id="SSF54211">
    <property type="entry name" value="Ribosomal protein S5 domain 2-like"/>
    <property type="match status" value="1"/>
</dbReference>
<organism evidence="10">
    <name type="scientific">Guillardia theta (strain CCMP2712)</name>
    <name type="common">Cryptophyte</name>
    <dbReference type="NCBI Taxonomy" id="905079"/>
    <lineage>
        <taxon>Eukaryota</taxon>
        <taxon>Cryptophyceae</taxon>
        <taxon>Pyrenomonadales</taxon>
        <taxon>Geminigeraceae</taxon>
        <taxon>Guillardia</taxon>
    </lineage>
</organism>
<dbReference type="PROSITE" id="PS00585">
    <property type="entry name" value="RIBOSOMAL_S5"/>
    <property type="match status" value="1"/>
</dbReference>
<dbReference type="Pfam" id="PF00333">
    <property type="entry name" value="Ribosomal_S5"/>
    <property type="match status" value="1"/>
</dbReference>
<dbReference type="PANTHER" id="PTHR13718:SF4">
    <property type="entry name" value="40S RIBOSOMAL PROTEIN S2"/>
    <property type="match status" value="1"/>
</dbReference>
<evidence type="ECO:0000256" key="6">
    <source>
        <dbReference type="PROSITE-ProRule" id="PRU00268"/>
    </source>
</evidence>
<dbReference type="InterPro" id="IPR005324">
    <property type="entry name" value="Ribosomal_uS5_C"/>
</dbReference>
<dbReference type="KEGG" id="gtt:GUITHDRAFT_150849"/>
<evidence type="ECO:0000256" key="8">
    <source>
        <dbReference type="SAM" id="MobiDB-lite"/>
    </source>
</evidence>
<gene>
    <name evidence="10" type="primary">RPS2e</name>
    <name evidence="10" type="ORF">GUITHDRAFT_150849</name>
</gene>
<evidence type="ECO:0000256" key="4">
    <source>
        <dbReference type="ARBA" id="ARBA00035255"/>
    </source>
</evidence>
<dbReference type="PaxDb" id="55529-EKX51909"/>
<dbReference type="InterPro" id="IPR013810">
    <property type="entry name" value="Ribosomal_uS5_N"/>
</dbReference>
<dbReference type="InterPro" id="IPR000851">
    <property type="entry name" value="Ribosomal_uS5"/>
</dbReference>
<dbReference type="PROSITE" id="PS50881">
    <property type="entry name" value="S5_DSRBD"/>
    <property type="match status" value="1"/>
</dbReference>